<evidence type="ECO:0000313" key="3">
    <source>
        <dbReference type="Proteomes" id="UP000449846"/>
    </source>
</evidence>
<evidence type="ECO:0000256" key="1">
    <source>
        <dbReference type="ARBA" id="ARBA00005007"/>
    </source>
</evidence>
<dbReference type="Gene3D" id="3.20.20.70">
    <property type="entry name" value="Aldolase class I"/>
    <property type="match status" value="1"/>
</dbReference>
<dbReference type="GO" id="GO:0005886">
    <property type="term" value="C:plasma membrane"/>
    <property type="evidence" value="ECO:0007669"/>
    <property type="project" value="TreeGrafter"/>
</dbReference>
<dbReference type="InterPro" id="IPR013785">
    <property type="entry name" value="Aldolase_TIM"/>
</dbReference>
<reference evidence="2 3" key="1">
    <citation type="submission" date="2019-11" db="EMBL/GenBank/DDBJ databases">
        <authorList>
            <person name="Dong K."/>
        </authorList>
    </citation>
    <scope>NUCLEOTIDE SEQUENCE [LARGE SCALE GENOMIC DNA]</scope>
    <source>
        <strain evidence="2 3">NBRC 112902</strain>
    </source>
</reference>
<evidence type="ECO:0000313" key="2">
    <source>
        <dbReference type="EMBL" id="MTH60489.1"/>
    </source>
</evidence>
<dbReference type="Proteomes" id="UP000449846">
    <property type="component" value="Unassembled WGS sequence"/>
</dbReference>
<proteinExistence type="predicted"/>
<keyword evidence="2" id="KW-0418">Kinase</keyword>
<dbReference type="InterPro" id="IPR050303">
    <property type="entry name" value="GatZ_KbaZ_carbometab"/>
</dbReference>
<sequence>MSDLLTPIIRAMRKGIGPAIPSVCSAHPDVIAAGLRQAREHNMPALIEATSNQVNQFGGYTGMTPADFITFVRDIATSHGLGDVPVILGGDHLGPQAWRNLSSDAAMSHAEVMIAAYVRAGFTKIHLDCSEGCQGEPAQVGDALAAARAARLAAVAEAAAPDPEALTYIVGTEVPPPGGARHDDEGILPTPPGNARATLAAHEEAFAAAGASAAWARVRGLVVQPGLEFAPASIHRFDLSQADALSPVLGANDVLCFEAHSTDYQSPEVYADLTRRNFGILKVGPALTFAWREALYALSHVRAWIDGSPHISERMETLMLEQPKYWQGHYHGEGDSLRLMRHFGYADRIRYYWPRAEAEVQGLCAALDGPLPAPLLLQYLPTATLERASRLDLPPARAILQAHVEQTLAAYYPEETC</sequence>
<dbReference type="AlphaFoldDB" id="A0A844HN23"/>
<protein>
    <submittedName>
        <fullName evidence="2">Tagatose-6-phosphate kinase</fullName>
    </submittedName>
</protein>
<dbReference type="EMBL" id="WMIG01000008">
    <property type="protein sequence ID" value="MTH60489.1"/>
    <property type="molecule type" value="Genomic_DNA"/>
</dbReference>
<name>A0A844HN23_9RHOB</name>
<dbReference type="PANTHER" id="PTHR32502">
    <property type="entry name" value="N-ACETYLGALACTOSAMINE PERMEASE II COMPONENT-RELATED"/>
    <property type="match status" value="1"/>
</dbReference>
<keyword evidence="3" id="KW-1185">Reference proteome</keyword>
<dbReference type="SUPFAM" id="SSF51569">
    <property type="entry name" value="Aldolase"/>
    <property type="match status" value="1"/>
</dbReference>
<dbReference type="PIRSF" id="PIRSF009264">
    <property type="entry name" value="TagBP_ald_AgaZ"/>
    <property type="match status" value="1"/>
</dbReference>
<gene>
    <name evidence="2" type="ORF">GL300_14830</name>
</gene>
<dbReference type="RefSeq" id="WP_155040433.1">
    <property type="nucleotide sequence ID" value="NZ_JBHGCD010000011.1"/>
</dbReference>
<dbReference type="Pfam" id="PF08013">
    <property type="entry name" value="GatZ_KbaZ-like"/>
    <property type="match status" value="1"/>
</dbReference>
<comment type="caution">
    <text evidence="2">The sequence shown here is derived from an EMBL/GenBank/DDBJ whole genome shotgun (WGS) entry which is preliminary data.</text>
</comment>
<organism evidence="2 3">
    <name type="scientific">Paracoccus litorisediminis</name>
    <dbReference type="NCBI Taxonomy" id="2006130"/>
    <lineage>
        <taxon>Bacteria</taxon>
        <taxon>Pseudomonadati</taxon>
        <taxon>Pseudomonadota</taxon>
        <taxon>Alphaproteobacteria</taxon>
        <taxon>Rhodobacterales</taxon>
        <taxon>Paracoccaceae</taxon>
        <taxon>Paracoccus</taxon>
    </lineage>
</organism>
<accession>A0A844HN23</accession>
<dbReference type="InterPro" id="IPR012062">
    <property type="entry name" value="GatZ/KbaZ-like"/>
</dbReference>
<comment type="pathway">
    <text evidence="1">Carbohydrate metabolism.</text>
</comment>
<keyword evidence="2" id="KW-0808">Transferase</keyword>
<dbReference type="GO" id="GO:0005975">
    <property type="term" value="P:carbohydrate metabolic process"/>
    <property type="evidence" value="ECO:0007669"/>
    <property type="project" value="InterPro"/>
</dbReference>
<dbReference type="Gene3D" id="1.10.400.20">
    <property type="entry name" value="putative tagatose 6-phosphate kinase domain like"/>
    <property type="match status" value="1"/>
</dbReference>
<dbReference type="OrthoDB" id="1672942at2"/>
<dbReference type="GO" id="GO:0009401">
    <property type="term" value="P:phosphoenolpyruvate-dependent sugar phosphotransferase system"/>
    <property type="evidence" value="ECO:0007669"/>
    <property type="project" value="TreeGrafter"/>
</dbReference>
<dbReference type="GO" id="GO:0016301">
    <property type="term" value="F:kinase activity"/>
    <property type="evidence" value="ECO:0007669"/>
    <property type="project" value="UniProtKB-KW"/>
</dbReference>
<dbReference type="PANTHER" id="PTHR32502:SF2">
    <property type="entry name" value="D-TAGATOSE-1,6-BISPHOSPHATE ALDOLASE SUBUNIT KBAZ"/>
    <property type="match status" value="1"/>
</dbReference>